<evidence type="ECO:0000313" key="15">
    <source>
        <dbReference type="Proteomes" id="UP000479043"/>
    </source>
</evidence>
<dbReference type="Gene3D" id="3.30.465.10">
    <property type="match status" value="1"/>
</dbReference>
<feature type="transmembrane region" description="Helical" evidence="11">
    <location>
        <begin position="138"/>
        <end position="156"/>
    </location>
</feature>
<dbReference type="PROSITE" id="PS51846">
    <property type="entry name" value="CNNM"/>
    <property type="match status" value="1"/>
</dbReference>
<keyword evidence="3" id="KW-1003">Cell membrane</keyword>
<dbReference type="GO" id="GO:0005886">
    <property type="term" value="C:plasma membrane"/>
    <property type="evidence" value="ECO:0007669"/>
    <property type="project" value="UniProtKB-SubCell"/>
</dbReference>
<keyword evidence="8 10" id="KW-0472">Membrane</keyword>
<evidence type="ECO:0000256" key="5">
    <source>
        <dbReference type="ARBA" id="ARBA00022737"/>
    </source>
</evidence>
<name>A0A6L8LDV4_9RHOB</name>
<feature type="domain" description="CBS" evidence="12">
    <location>
        <begin position="216"/>
        <end position="279"/>
    </location>
</feature>
<evidence type="ECO:0000313" key="14">
    <source>
        <dbReference type="EMBL" id="MYM54015.1"/>
    </source>
</evidence>
<dbReference type="InterPro" id="IPR000644">
    <property type="entry name" value="CBS_dom"/>
</dbReference>
<keyword evidence="7 9" id="KW-0129">CBS domain</keyword>
<dbReference type="InterPro" id="IPR036318">
    <property type="entry name" value="FAD-bd_PCMH-like_sf"/>
</dbReference>
<keyword evidence="4 10" id="KW-0812">Transmembrane</keyword>
<feature type="domain" description="CBS" evidence="12">
    <location>
        <begin position="291"/>
        <end position="348"/>
    </location>
</feature>
<dbReference type="InterPro" id="IPR046342">
    <property type="entry name" value="CBS_dom_sf"/>
</dbReference>
<dbReference type="Proteomes" id="UP000479043">
    <property type="component" value="Unassembled WGS sequence"/>
</dbReference>
<dbReference type="RefSeq" id="WP_160971739.1">
    <property type="nucleotide sequence ID" value="NZ_WWEN01000001.1"/>
</dbReference>
<dbReference type="InterPro" id="IPR016169">
    <property type="entry name" value="FAD-bd_PCMH_sub2"/>
</dbReference>
<dbReference type="PANTHER" id="PTHR22777:SF32">
    <property type="entry name" value="UPF0053 INNER MEMBRANE PROTEIN YFJD"/>
    <property type="match status" value="1"/>
</dbReference>
<comment type="caution">
    <text evidence="14">The sequence shown here is derived from an EMBL/GenBank/DDBJ whole genome shotgun (WGS) entry which is preliminary data.</text>
</comment>
<evidence type="ECO:0000259" key="12">
    <source>
        <dbReference type="PROSITE" id="PS51371"/>
    </source>
</evidence>
<evidence type="ECO:0000259" key="13">
    <source>
        <dbReference type="PROSITE" id="PS51846"/>
    </source>
</evidence>
<dbReference type="EMBL" id="WWEN01000001">
    <property type="protein sequence ID" value="MYM54015.1"/>
    <property type="molecule type" value="Genomic_DNA"/>
</dbReference>
<dbReference type="GO" id="GO:0050660">
    <property type="term" value="F:flavin adenine dinucleotide binding"/>
    <property type="evidence" value="ECO:0007669"/>
    <property type="project" value="InterPro"/>
</dbReference>
<proteinExistence type="inferred from homology"/>
<dbReference type="SMART" id="SM00116">
    <property type="entry name" value="CBS"/>
    <property type="match status" value="2"/>
</dbReference>
<keyword evidence="15" id="KW-1185">Reference proteome</keyword>
<feature type="transmembrane region" description="Helical" evidence="11">
    <location>
        <begin position="68"/>
        <end position="87"/>
    </location>
</feature>
<dbReference type="PROSITE" id="PS51371">
    <property type="entry name" value="CBS"/>
    <property type="match status" value="2"/>
</dbReference>
<dbReference type="FunFam" id="3.10.580.10:FF:000002">
    <property type="entry name" value="Magnesium/cobalt efflux protein CorC"/>
    <property type="match status" value="1"/>
</dbReference>
<evidence type="ECO:0000256" key="10">
    <source>
        <dbReference type="PROSITE-ProRule" id="PRU01193"/>
    </source>
</evidence>
<evidence type="ECO:0000256" key="9">
    <source>
        <dbReference type="PROSITE-ProRule" id="PRU00703"/>
    </source>
</evidence>
<comment type="similarity">
    <text evidence="2">Belongs to the UPF0053 family. Hemolysin C subfamily.</text>
</comment>
<evidence type="ECO:0000256" key="6">
    <source>
        <dbReference type="ARBA" id="ARBA00022989"/>
    </source>
</evidence>
<dbReference type="InterPro" id="IPR005170">
    <property type="entry name" value="Transptr-assoc_dom"/>
</dbReference>
<dbReference type="SUPFAM" id="SSF56176">
    <property type="entry name" value="FAD-binding/transporter-associated domain-like"/>
    <property type="match status" value="1"/>
</dbReference>
<dbReference type="CDD" id="cd04590">
    <property type="entry name" value="CBS_pair_CorC_HlyC_assoc"/>
    <property type="match status" value="1"/>
</dbReference>
<feature type="transmembrane region" description="Helical" evidence="11">
    <location>
        <begin position="99"/>
        <end position="118"/>
    </location>
</feature>
<dbReference type="AlphaFoldDB" id="A0A6L8LDV4"/>
<dbReference type="PANTHER" id="PTHR22777">
    <property type="entry name" value="HEMOLYSIN-RELATED"/>
    <property type="match status" value="1"/>
</dbReference>
<keyword evidence="5" id="KW-0677">Repeat</keyword>
<protein>
    <submittedName>
        <fullName evidence="14">DUF21 domain-containing protein</fullName>
    </submittedName>
</protein>
<accession>A0A6L8LDV4</accession>
<dbReference type="Pfam" id="PF01595">
    <property type="entry name" value="CNNM"/>
    <property type="match status" value="1"/>
</dbReference>
<dbReference type="Gene3D" id="3.10.580.10">
    <property type="entry name" value="CBS-domain"/>
    <property type="match status" value="1"/>
</dbReference>
<dbReference type="Pfam" id="PF03471">
    <property type="entry name" value="CorC_HlyC"/>
    <property type="match status" value="1"/>
</dbReference>
<gene>
    <name evidence="14" type="ORF">GR167_01765</name>
</gene>
<dbReference type="Pfam" id="PF00571">
    <property type="entry name" value="CBS"/>
    <property type="match status" value="2"/>
</dbReference>
<dbReference type="InterPro" id="IPR044751">
    <property type="entry name" value="Ion_transp-like_CBS"/>
</dbReference>
<feature type="domain" description="CNNM transmembrane" evidence="13">
    <location>
        <begin position="8"/>
        <end position="197"/>
    </location>
</feature>
<dbReference type="SMART" id="SM01091">
    <property type="entry name" value="CorC_HlyC"/>
    <property type="match status" value="1"/>
</dbReference>
<evidence type="ECO:0000256" key="11">
    <source>
        <dbReference type="SAM" id="Phobius"/>
    </source>
</evidence>
<evidence type="ECO:0000256" key="2">
    <source>
        <dbReference type="ARBA" id="ARBA00006446"/>
    </source>
</evidence>
<feature type="transmembrane region" description="Helical" evidence="11">
    <location>
        <begin position="12"/>
        <end position="31"/>
    </location>
</feature>
<keyword evidence="6 10" id="KW-1133">Transmembrane helix</keyword>
<sequence>METTIATLDSTFWITALAILFLLVLSGFFSGSETALTAASRGKLRSQADKGSRGAERALRITEDNERLIGSVLLGNNLVNILAASLATSLFTRAFGDSGVALATLVMTLLVLIFAEVLPKTYAITNAETAAARVSSPIQVIVTLFSPVVGAVRWFVRAILRIFGVRTDPDSQILAVREEIAGALQLGHSEGVVEKEDRDRILGALDLSDRAVEEIMLHRSQIEMIDADSDPLQILAQCVESNHTRLPLYKDEPDNIVGVVHAKDLLRAMHKLMLGPDASPEALQNFNVSDVAMPPYFVPDTTTLDDQMRQFLRRSTHFALVVDEYGSLEGLITLEDILEEIVGEITDEFDPDAALAIQKTKDGQFLVDGSMTIRDINRAKDWNLPDDEANTIAGLVIHEAQMIPTAGQVFSFHGFRFEVVARKQNQITKLKIRPL</sequence>
<dbReference type="SUPFAM" id="SSF54631">
    <property type="entry name" value="CBS-domain pair"/>
    <property type="match status" value="1"/>
</dbReference>
<evidence type="ECO:0000256" key="7">
    <source>
        <dbReference type="ARBA" id="ARBA00023122"/>
    </source>
</evidence>
<comment type="subcellular location">
    <subcellularLocation>
        <location evidence="1">Cell membrane</location>
        <topology evidence="1">Multi-pass membrane protein</topology>
    </subcellularLocation>
</comment>
<evidence type="ECO:0000256" key="4">
    <source>
        <dbReference type="ARBA" id="ARBA00022692"/>
    </source>
</evidence>
<organism evidence="14 15">
    <name type="scientific">Thalassovita mangrovi</name>
    <dbReference type="NCBI Taxonomy" id="2692236"/>
    <lineage>
        <taxon>Bacteria</taxon>
        <taxon>Pseudomonadati</taxon>
        <taxon>Pseudomonadota</taxon>
        <taxon>Alphaproteobacteria</taxon>
        <taxon>Rhodobacterales</taxon>
        <taxon>Roseobacteraceae</taxon>
        <taxon>Thalassovita</taxon>
    </lineage>
</organism>
<dbReference type="InterPro" id="IPR002550">
    <property type="entry name" value="CNNM"/>
</dbReference>
<evidence type="ECO:0000256" key="3">
    <source>
        <dbReference type="ARBA" id="ARBA00022475"/>
    </source>
</evidence>
<reference evidence="14 15" key="1">
    <citation type="submission" date="2020-01" db="EMBL/GenBank/DDBJ databases">
        <authorList>
            <person name="Chen S."/>
        </authorList>
    </citation>
    <scope>NUCLEOTIDE SEQUENCE [LARGE SCALE GENOMIC DNA]</scope>
    <source>
        <strain evidence="14 15">GS-10</strain>
    </source>
</reference>
<evidence type="ECO:0000256" key="8">
    <source>
        <dbReference type="ARBA" id="ARBA00023136"/>
    </source>
</evidence>
<evidence type="ECO:0000256" key="1">
    <source>
        <dbReference type="ARBA" id="ARBA00004651"/>
    </source>
</evidence>